<comment type="caution">
    <text evidence="3">The sequence shown here is derived from an EMBL/GenBank/DDBJ whole genome shotgun (WGS) entry which is preliminary data.</text>
</comment>
<reference evidence="4" key="1">
    <citation type="journal article" date="2019" name="Int. J. Syst. Evol. Microbiol.">
        <title>The Global Catalogue of Microorganisms (GCM) 10K type strain sequencing project: providing services to taxonomists for standard genome sequencing and annotation.</title>
        <authorList>
            <consortium name="The Broad Institute Genomics Platform"/>
            <consortium name="The Broad Institute Genome Sequencing Center for Infectious Disease"/>
            <person name="Wu L."/>
            <person name="Ma J."/>
        </authorList>
    </citation>
    <scope>NUCLEOTIDE SEQUENCE [LARGE SCALE GENOMIC DNA]</scope>
    <source>
        <strain evidence="4">CGMCC 4.7426</strain>
    </source>
</reference>
<evidence type="ECO:0000313" key="3">
    <source>
        <dbReference type="EMBL" id="MFC4559720.1"/>
    </source>
</evidence>
<evidence type="ECO:0000259" key="2">
    <source>
        <dbReference type="Pfam" id="PF08327"/>
    </source>
</evidence>
<dbReference type="Proteomes" id="UP001595989">
    <property type="component" value="Unassembled WGS sequence"/>
</dbReference>
<gene>
    <name evidence="3" type="ORF">ACFO3D_16155</name>
</gene>
<feature type="domain" description="Activator of Hsp90 ATPase homologue 1/2-like C-terminal" evidence="2">
    <location>
        <begin position="16"/>
        <end position="130"/>
    </location>
</feature>
<dbReference type="EMBL" id="JBHSFU010000011">
    <property type="protein sequence ID" value="MFC4559720.1"/>
    <property type="molecule type" value="Genomic_DNA"/>
</dbReference>
<dbReference type="Pfam" id="PF08327">
    <property type="entry name" value="AHSA1"/>
    <property type="match status" value="1"/>
</dbReference>
<dbReference type="RefSeq" id="WP_390298447.1">
    <property type="nucleotide sequence ID" value="NZ_JBHSFU010000011.1"/>
</dbReference>
<dbReference type="SUPFAM" id="SSF55961">
    <property type="entry name" value="Bet v1-like"/>
    <property type="match status" value="1"/>
</dbReference>
<name>A0ABV9DLL8_9BACI</name>
<accession>A0ABV9DLL8</accession>
<dbReference type="Gene3D" id="3.30.530.20">
    <property type="match status" value="1"/>
</dbReference>
<keyword evidence="4" id="KW-1185">Reference proteome</keyword>
<dbReference type="CDD" id="cd07814">
    <property type="entry name" value="SRPBCC_CalC_Aha1-like"/>
    <property type="match status" value="1"/>
</dbReference>
<sequence length="132" mass="15099">MEKEKLPDIHKTVILDASIVKVWKAVSTSEGIAGWWMPNTFEPVLDKEFILHAGPYGDSPCKVTVLDPRNRVGFDWDKGWHLTIELSELEDGKTEFSLVHSGWTPEQAKIRETMNGGWEKIVKEDLPMYLEC</sequence>
<evidence type="ECO:0000256" key="1">
    <source>
        <dbReference type="ARBA" id="ARBA00006817"/>
    </source>
</evidence>
<proteinExistence type="inferred from homology"/>
<comment type="similarity">
    <text evidence="1">Belongs to the AHA1 family.</text>
</comment>
<protein>
    <submittedName>
        <fullName evidence="3">SRPBCC domain-containing protein</fullName>
    </submittedName>
</protein>
<evidence type="ECO:0000313" key="4">
    <source>
        <dbReference type="Proteomes" id="UP001595989"/>
    </source>
</evidence>
<dbReference type="InterPro" id="IPR013538">
    <property type="entry name" value="ASHA1/2-like_C"/>
</dbReference>
<dbReference type="InterPro" id="IPR023393">
    <property type="entry name" value="START-like_dom_sf"/>
</dbReference>
<organism evidence="3 4">
    <name type="scientific">Virgibacillus kekensis</name>
    <dbReference type="NCBI Taxonomy" id="202261"/>
    <lineage>
        <taxon>Bacteria</taxon>
        <taxon>Bacillati</taxon>
        <taxon>Bacillota</taxon>
        <taxon>Bacilli</taxon>
        <taxon>Bacillales</taxon>
        <taxon>Bacillaceae</taxon>
        <taxon>Virgibacillus</taxon>
    </lineage>
</organism>